<evidence type="ECO:0000256" key="7">
    <source>
        <dbReference type="ARBA" id="ARBA00022989"/>
    </source>
</evidence>
<keyword evidence="3 13" id="KW-1003">Cell membrane</keyword>
<dbReference type="Pfam" id="PF13853">
    <property type="entry name" value="7tm_4"/>
    <property type="match status" value="1"/>
</dbReference>
<dbReference type="InterPro" id="IPR000725">
    <property type="entry name" value="Olfact_rcpt"/>
</dbReference>
<evidence type="ECO:0000256" key="9">
    <source>
        <dbReference type="ARBA" id="ARBA00023136"/>
    </source>
</evidence>
<keyword evidence="15" id="KW-1185">Reference proteome</keyword>
<evidence type="ECO:0000256" key="10">
    <source>
        <dbReference type="ARBA" id="ARBA00023170"/>
    </source>
</evidence>
<comment type="function">
    <text evidence="1">Putative odorant or sperm cell receptor.</text>
</comment>
<keyword evidence="7 13" id="KW-1133">Transmembrane helix</keyword>
<dbReference type="RefSeq" id="XP_010952695.2">
    <property type="nucleotide sequence ID" value="XM_010954393.2"/>
</dbReference>
<evidence type="ECO:0000256" key="8">
    <source>
        <dbReference type="ARBA" id="ARBA00023040"/>
    </source>
</evidence>
<dbReference type="CDD" id="cd15912">
    <property type="entry name" value="7tmA_OR6C-like"/>
    <property type="match status" value="1"/>
</dbReference>
<dbReference type="KEGG" id="cbai:105068512"/>
<evidence type="ECO:0000256" key="13">
    <source>
        <dbReference type="RuleBase" id="RU363047"/>
    </source>
</evidence>
<evidence type="ECO:0000313" key="15">
    <source>
        <dbReference type="Proteomes" id="UP001732780"/>
    </source>
</evidence>
<keyword evidence="9 13" id="KW-0472">Membrane</keyword>
<dbReference type="PANTHER" id="PTHR26454">
    <property type="entry name" value="OLFACTORY RECEPTOR"/>
    <property type="match status" value="1"/>
</dbReference>
<proteinExistence type="inferred from homology"/>
<reference evidence="16" key="1">
    <citation type="submission" date="2025-08" db="UniProtKB">
        <authorList>
            <consortium name="RefSeq"/>
        </authorList>
    </citation>
    <scope>IDENTIFICATION</scope>
    <source>
        <tissue evidence="16">Blood</tissue>
    </source>
</reference>
<keyword evidence="5 12" id="KW-0812">Transmembrane</keyword>
<dbReference type="InterPro" id="IPR000276">
    <property type="entry name" value="GPCR_Rhodpsn"/>
</dbReference>
<dbReference type="RefSeq" id="XP_010952695.2">
    <property type="nucleotide sequence ID" value="XM_010954393.3"/>
</dbReference>
<dbReference type="GO" id="GO:0005886">
    <property type="term" value="C:plasma membrane"/>
    <property type="evidence" value="ECO:0007669"/>
    <property type="project" value="UniProtKB-SubCell"/>
</dbReference>
<dbReference type="GeneID" id="105068512"/>
<feature type="transmembrane region" description="Helical" evidence="13">
    <location>
        <begin position="20"/>
        <end position="48"/>
    </location>
</feature>
<evidence type="ECO:0000313" key="16">
    <source>
        <dbReference type="RefSeq" id="XP_010952695.2"/>
    </source>
</evidence>
<keyword evidence="8 12" id="KW-0297">G-protein coupled receptor</keyword>
<dbReference type="InterPro" id="IPR017452">
    <property type="entry name" value="GPCR_Rhodpsn_7TM"/>
</dbReference>
<keyword evidence="4 13" id="KW-0716">Sensory transduction</keyword>
<evidence type="ECO:0000256" key="12">
    <source>
        <dbReference type="RuleBase" id="RU000688"/>
    </source>
</evidence>
<name>A0A9W3EP87_CAMBA</name>
<dbReference type="PANTHER" id="PTHR26454:SF158">
    <property type="entry name" value="OLFACTORY RECEPTOR"/>
    <property type="match status" value="1"/>
</dbReference>
<dbReference type="SUPFAM" id="SSF81321">
    <property type="entry name" value="Family A G protein-coupled receptor-like"/>
    <property type="match status" value="1"/>
</dbReference>
<dbReference type="Proteomes" id="UP001732780">
    <property type="component" value="Chromosome 12"/>
</dbReference>
<dbReference type="AlphaFoldDB" id="A0A9W3EP87"/>
<gene>
    <name evidence="16" type="primary">LOC105068512</name>
</gene>
<dbReference type="GO" id="GO:0004930">
    <property type="term" value="F:G protein-coupled receptor activity"/>
    <property type="evidence" value="ECO:0007669"/>
    <property type="project" value="UniProtKB-KW"/>
</dbReference>
<protein>
    <recommendedName>
        <fullName evidence="13">Olfactory receptor</fullName>
    </recommendedName>
</protein>
<feature type="domain" description="G-protein coupled receptors family 1 profile" evidence="14">
    <location>
        <begin position="38"/>
        <end position="287"/>
    </location>
</feature>
<sequence>MRNSTVTTFILLGLTDDPELQVLIFIFLSINYTLSVTGNLTIITLTFVDSHLKTPMYFFLKNFSFLEISLTSSCIPRYLYSIATGDRVITYNACFIQVFITDLCGVTEFYLLATMSYDRYVAICKPMHYVTIMSSRVCRILIISCWMAGLCILIPPLILGLNLKFCDSNRIDHFGCDAFPLVEISCSDTWLMEQTVIICAVLTLNMTLTCVVLSYAYIIKTIFRFLSVQQRKKAFSTCSSHMIVVSLTYGTCIFIYMNPTAKEEVTIKKVVSLLMFSVAPTLNPFIYTLRNNQVKKAFKDLIKRIALLSS</sequence>
<evidence type="ECO:0000256" key="3">
    <source>
        <dbReference type="ARBA" id="ARBA00022475"/>
    </source>
</evidence>
<dbReference type="PRINTS" id="PR00237">
    <property type="entry name" value="GPCRRHODOPSN"/>
</dbReference>
<dbReference type="PROSITE" id="PS00237">
    <property type="entry name" value="G_PROTEIN_RECEP_F1_1"/>
    <property type="match status" value="1"/>
</dbReference>
<feature type="transmembrane region" description="Helical" evidence="13">
    <location>
        <begin position="195"/>
        <end position="218"/>
    </location>
</feature>
<dbReference type="PROSITE" id="PS50262">
    <property type="entry name" value="G_PROTEIN_RECEP_F1_2"/>
    <property type="match status" value="1"/>
</dbReference>
<comment type="subcellular location">
    <subcellularLocation>
        <location evidence="2 13">Cell membrane</location>
        <topology evidence="2 13">Multi-pass membrane protein</topology>
    </subcellularLocation>
</comment>
<dbReference type="FunFam" id="1.20.1070.10:FF:000013">
    <property type="entry name" value="Olfactory receptor"/>
    <property type="match status" value="1"/>
</dbReference>
<dbReference type="PRINTS" id="PR00245">
    <property type="entry name" value="OLFACTORYR"/>
</dbReference>
<feature type="transmembrane region" description="Helical" evidence="13">
    <location>
        <begin position="270"/>
        <end position="289"/>
    </location>
</feature>
<evidence type="ECO:0000259" key="14">
    <source>
        <dbReference type="PROSITE" id="PS50262"/>
    </source>
</evidence>
<evidence type="ECO:0000256" key="2">
    <source>
        <dbReference type="ARBA" id="ARBA00004651"/>
    </source>
</evidence>
<keyword evidence="6 13" id="KW-0552">Olfaction</keyword>
<dbReference type="GO" id="GO:0004984">
    <property type="term" value="F:olfactory receptor activity"/>
    <property type="evidence" value="ECO:0007669"/>
    <property type="project" value="InterPro"/>
</dbReference>
<dbReference type="InterPro" id="IPR047132">
    <property type="entry name" value="Olfact_rcpt_6C-like"/>
</dbReference>
<feature type="transmembrane region" description="Helical" evidence="13">
    <location>
        <begin position="239"/>
        <end position="258"/>
    </location>
</feature>
<dbReference type="Gene3D" id="1.20.1070.10">
    <property type="entry name" value="Rhodopsin 7-helix transmembrane proteins"/>
    <property type="match status" value="1"/>
</dbReference>
<comment type="similarity">
    <text evidence="12">Belongs to the G-protein coupled receptor 1 family.</text>
</comment>
<accession>A0A9W3EP87</accession>
<evidence type="ECO:0000256" key="1">
    <source>
        <dbReference type="ARBA" id="ARBA00003929"/>
    </source>
</evidence>
<evidence type="ECO:0000256" key="5">
    <source>
        <dbReference type="ARBA" id="ARBA00022692"/>
    </source>
</evidence>
<keyword evidence="10 12" id="KW-0675">Receptor</keyword>
<feature type="transmembrane region" description="Helical" evidence="13">
    <location>
        <begin position="137"/>
        <end position="159"/>
    </location>
</feature>
<evidence type="ECO:0000256" key="4">
    <source>
        <dbReference type="ARBA" id="ARBA00022606"/>
    </source>
</evidence>
<evidence type="ECO:0000256" key="11">
    <source>
        <dbReference type="ARBA" id="ARBA00023224"/>
    </source>
</evidence>
<keyword evidence="11 12" id="KW-0807">Transducer</keyword>
<organism evidence="15 16">
    <name type="scientific">Camelus bactrianus</name>
    <name type="common">Bactrian camel</name>
    <dbReference type="NCBI Taxonomy" id="9837"/>
    <lineage>
        <taxon>Eukaryota</taxon>
        <taxon>Metazoa</taxon>
        <taxon>Chordata</taxon>
        <taxon>Craniata</taxon>
        <taxon>Vertebrata</taxon>
        <taxon>Euteleostomi</taxon>
        <taxon>Mammalia</taxon>
        <taxon>Eutheria</taxon>
        <taxon>Laurasiatheria</taxon>
        <taxon>Artiodactyla</taxon>
        <taxon>Tylopoda</taxon>
        <taxon>Camelidae</taxon>
        <taxon>Camelus</taxon>
    </lineage>
</organism>
<evidence type="ECO:0000256" key="6">
    <source>
        <dbReference type="ARBA" id="ARBA00022725"/>
    </source>
</evidence>